<feature type="transmembrane region" description="Helical" evidence="8">
    <location>
        <begin position="212"/>
        <end position="232"/>
    </location>
</feature>
<keyword evidence="5 8" id="KW-0812">Transmembrane</keyword>
<comment type="caution">
    <text evidence="10">The sequence shown here is derived from an EMBL/GenBank/DDBJ whole genome shotgun (WGS) entry which is preliminary data.</text>
</comment>
<feature type="transmembrane region" description="Helical" evidence="8">
    <location>
        <begin position="244"/>
        <end position="263"/>
    </location>
</feature>
<feature type="transmembrane region" description="Helical" evidence="8">
    <location>
        <begin position="269"/>
        <end position="287"/>
    </location>
</feature>
<feature type="domain" description="EamA" evidence="9">
    <location>
        <begin position="12"/>
        <end position="144"/>
    </location>
</feature>
<feature type="transmembrane region" description="Helical" evidence="8">
    <location>
        <begin position="46"/>
        <end position="63"/>
    </location>
</feature>
<organism evidence="10 11">
    <name type="scientific">Vibrio marisflavi CECT 7928</name>
    <dbReference type="NCBI Taxonomy" id="634439"/>
    <lineage>
        <taxon>Bacteria</taxon>
        <taxon>Pseudomonadati</taxon>
        <taxon>Pseudomonadota</taxon>
        <taxon>Gammaproteobacteria</taxon>
        <taxon>Vibrionales</taxon>
        <taxon>Vibrionaceae</taxon>
        <taxon>Vibrio</taxon>
    </lineage>
</organism>
<accession>A0ABN8EAJ9</accession>
<comment type="subcellular location">
    <subcellularLocation>
        <location evidence="1">Cell membrane</location>
        <topology evidence="1">Multi-pass membrane protein</topology>
    </subcellularLocation>
</comment>
<dbReference type="InterPro" id="IPR000620">
    <property type="entry name" value="EamA_dom"/>
</dbReference>
<dbReference type="PANTHER" id="PTHR22911">
    <property type="entry name" value="ACYL-MALONYL CONDENSING ENZYME-RELATED"/>
    <property type="match status" value="1"/>
</dbReference>
<keyword evidence="7 8" id="KW-0472">Membrane</keyword>
<reference evidence="10" key="1">
    <citation type="submission" date="2021-11" db="EMBL/GenBank/DDBJ databases">
        <authorList>
            <person name="Rodrigo-Torres L."/>
            <person name="Arahal R. D."/>
            <person name="Lucena T."/>
        </authorList>
    </citation>
    <scope>NUCLEOTIDE SEQUENCE</scope>
    <source>
        <strain evidence="10">CECT 7928</strain>
    </source>
</reference>
<gene>
    <name evidence="10" type="primary">rarD_2</name>
    <name evidence="10" type="ORF">VMF7928_04088</name>
</gene>
<keyword evidence="6 8" id="KW-1133">Transmembrane helix</keyword>
<keyword evidence="3" id="KW-0813">Transport</keyword>
<feature type="transmembrane region" description="Helical" evidence="8">
    <location>
        <begin position="154"/>
        <end position="169"/>
    </location>
</feature>
<feature type="transmembrane region" description="Helical" evidence="8">
    <location>
        <begin position="75"/>
        <end position="94"/>
    </location>
</feature>
<dbReference type="SUPFAM" id="SSF103481">
    <property type="entry name" value="Multidrug resistance efflux transporter EmrE"/>
    <property type="match status" value="2"/>
</dbReference>
<evidence type="ECO:0000256" key="8">
    <source>
        <dbReference type="SAM" id="Phobius"/>
    </source>
</evidence>
<evidence type="ECO:0000256" key="6">
    <source>
        <dbReference type="ARBA" id="ARBA00022989"/>
    </source>
</evidence>
<evidence type="ECO:0000256" key="3">
    <source>
        <dbReference type="ARBA" id="ARBA00022448"/>
    </source>
</evidence>
<feature type="transmembrane region" description="Helical" evidence="8">
    <location>
        <begin position="106"/>
        <end position="123"/>
    </location>
</feature>
<dbReference type="NCBIfam" id="TIGR00688">
    <property type="entry name" value="rarD"/>
    <property type="match status" value="1"/>
</dbReference>
<feature type="domain" description="EamA" evidence="9">
    <location>
        <begin position="154"/>
        <end position="286"/>
    </location>
</feature>
<dbReference type="Proteomes" id="UP000838748">
    <property type="component" value="Unassembled WGS sequence"/>
</dbReference>
<evidence type="ECO:0000256" key="5">
    <source>
        <dbReference type="ARBA" id="ARBA00022692"/>
    </source>
</evidence>
<dbReference type="InterPro" id="IPR037185">
    <property type="entry name" value="EmrE-like"/>
</dbReference>
<sequence>MNNDEQQRARQGILYAIAGYTMWGIAPIYFKAIQQVSAPEILCHRVIWSFLILTVLVHFSRKWKSVKNVLTTKKALYIVGSSILLGVNWLIFIWAINSDHMLDASLGYYINPLLNVLLGMVFLGERLRKLQWCAVLLAAVGVLIQVVAFGRAPVVAISLAFTFGFYALLRKKVSLEAQTGMFIEMLMLLPFAAIYMLGFADTATSNMLDNTTTLNILLVSAGIVTTLPFLSFNAAATRLKLSTLGFFQYIGPSFMFLLAVLVYGETFTLAKAITFAFIWSALVIFSFDGIRFSKKKKAATQS</sequence>
<feature type="transmembrane region" description="Helical" evidence="8">
    <location>
        <begin position="181"/>
        <end position="200"/>
    </location>
</feature>
<protein>
    <submittedName>
        <fullName evidence="10">Protein RarD</fullName>
    </submittedName>
</protein>
<evidence type="ECO:0000259" key="9">
    <source>
        <dbReference type="Pfam" id="PF00892"/>
    </source>
</evidence>
<keyword evidence="4" id="KW-1003">Cell membrane</keyword>
<feature type="transmembrane region" description="Helical" evidence="8">
    <location>
        <begin position="130"/>
        <end position="148"/>
    </location>
</feature>
<evidence type="ECO:0000313" key="10">
    <source>
        <dbReference type="EMBL" id="CAH0542104.1"/>
    </source>
</evidence>
<feature type="transmembrane region" description="Helical" evidence="8">
    <location>
        <begin position="12"/>
        <end position="30"/>
    </location>
</feature>
<evidence type="ECO:0000256" key="4">
    <source>
        <dbReference type="ARBA" id="ARBA00022475"/>
    </source>
</evidence>
<dbReference type="PANTHER" id="PTHR22911:SF137">
    <property type="entry name" value="SOLUTE CARRIER FAMILY 35 MEMBER G2-RELATED"/>
    <property type="match status" value="1"/>
</dbReference>
<evidence type="ECO:0000256" key="7">
    <source>
        <dbReference type="ARBA" id="ARBA00023136"/>
    </source>
</evidence>
<dbReference type="InterPro" id="IPR004626">
    <property type="entry name" value="RarD"/>
</dbReference>
<evidence type="ECO:0000256" key="1">
    <source>
        <dbReference type="ARBA" id="ARBA00004651"/>
    </source>
</evidence>
<dbReference type="RefSeq" id="WP_237363504.1">
    <property type="nucleotide sequence ID" value="NZ_CAKLDM010000002.1"/>
</dbReference>
<dbReference type="Pfam" id="PF00892">
    <property type="entry name" value="EamA"/>
    <property type="match status" value="2"/>
</dbReference>
<proteinExistence type="inferred from homology"/>
<comment type="similarity">
    <text evidence="2">Belongs to the EamA transporter family.</text>
</comment>
<evidence type="ECO:0000256" key="2">
    <source>
        <dbReference type="ARBA" id="ARBA00007362"/>
    </source>
</evidence>
<dbReference type="EMBL" id="CAKLDM010000002">
    <property type="protein sequence ID" value="CAH0542104.1"/>
    <property type="molecule type" value="Genomic_DNA"/>
</dbReference>
<evidence type="ECO:0000313" key="11">
    <source>
        <dbReference type="Proteomes" id="UP000838748"/>
    </source>
</evidence>
<keyword evidence="11" id="KW-1185">Reference proteome</keyword>
<name>A0ABN8EAJ9_9VIBR</name>